<proteinExistence type="predicted"/>
<dbReference type="InterPro" id="IPR010982">
    <property type="entry name" value="Lambda_DNA-bd_dom_sf"/>
</dbReference>
<evidence type="ECO:0000313" key="2">
    <source>
        <dbReference type="Proteomes" id="UP001218231"/>
    </source>
</evidence>
<dbReference type="EMBL" id="CP117417">
    <property type="protein sequence ID" value="WCT78901.1"/>
    <property type="molecule type" value="Genomic_DNA"/>
</dbReference>
<dbReference type="Gene3D" id="1.10.260.40">
    <property type="entry name" value="lambda repressor-like DNA-binding domains"/>
    <property type="match status" value="1"/>
</dbReference>
<name>A0ABY7U033_9SPHN</name>
<dbReference type="RefSeq" id="WP_273619201.1">
    <property type="nucleotide sequence ID" value="NZ_CP117417.1"/>
</dbReference>
<reference evidence="1 2" key="1">
    <citation type="submission" date="2023-02" db="EMBL/GenBank/DDBJ databases">
        <title>Genome sequence of Novosphingobium humi KACC 19094.</title>
        <authorList>
            <person name="Kim S."/>
            <person name="Heo J."/>
            <person name="Kwon S.-W."/>
        </authorList>
    </citation>
    <scope>NUCLEOTIDE SEQUENCE [LARGE SCALE GENOMIC DNA]</scope>
    <source>
        <strain evidence="1 2">KACC 19094</strain>
    </source>
</reference>
<organism evidence="1 2">
    <name type="scientific">Novosphingobium humi</name>
    <dbReference type="NCBI Taxonomy" id="2282397"/>
    <lineage>
        <taxon>Bacteria</taxon>
        <taxon>Pseudomonadati</taxon>
        <taxon>Pseudomonadota</taxon>
        <taxon>Alphaproteobacteria</taxon>
        <taxon>Sphingomonadales</taxon>
        <taxon>Sphingomonadaceae</taxon>
        <taxon>Novosphingobium</taxon>
    </lineage>
</organism>
<sequence>MNPVDEIFSGFGGPTAIAVATGIKVQTVCDWRAKGRKNIPSWRRSAVLRAANEARIVLSQSAIAYLEQEGAA</sequence>
<evidence type="ECO:0000313" key="1">
    <source>
        <dbReference type="EMBL" id="WCT78901.1"/>
    </source>
</evidence>
<gene>
    <name evidence="1" type="ORF">PQ457_08065</name>
</gene>
<keyword evidence="2" id="KW-1185">Reference proteome</keyword>
<protein>
    <submittedName>
        <fullName evidence="1">Uncharacterized protein</fullName>
    </submittedName>
</protein>
<dbReference type="Proteomes" id="UP001218231">
    <property type="component" value="Chromosome"/>
</dbReference>
<accession>A0ABY7U033</accession>